<evidence type="ECO:0000256" key="1">
    <source>
        <dbReference type="SAM" id="MobiDB-lite"/>
    </source>
</evidence>
<protein>
    <recommendedName>
        <fullName evidence="4">C2H2-type domain-containing protein</fullName>
    </recommendedName>
</protein>
<dbReference type="EMBL" id="JAVRQU010000003">
    <property type="protein sequence ID" value="KAK5705392.1"/>
    <property type="molecule type" value="Genomic_DNA"/>
</dbReference>
<feature type="compositionally biased region" description="Polar residues" evidence="1">
    <location>
        <begin position="242"/>
        <end position="255"/>
    </location>
</feature>
<dbReference type="AlphaFoldDB" id="A0AAN7WH80"/>
<sequence>MLKSQAAGELVAGFEASDAAPGQNLQISEERHPPQKLVITQAETHMHSKFLAPMVTRLTTSGAKSSAQPCEICGKAFGDTEDALIDHIKRHAREISERPARCHACEMTFAFQKDLDRHLQAAAKGTRGLNFDRHDCNTPTASMHHAMQAHLWSWEIWQIKAHRHSILRLWETRLSSPQVPRLSLNDYLLVRASSSRFSYATLDSIESWQSTPTSVGYGHLADLDALAIDLGQSLAVEDLTTSGAAPHGQDTSNVRPESPVLGNAQDDLSAAIEPARPVQQRSMSLRPSYVDHLDRLRKPVKLSASNFSGRRAAQAAVRYLGRTPKVQQIMSAT</sequence>
<dbReference type="Proteomes" id="UP001310594">
    <property type="component" value="Unassembled WGS sequence"/>
</dbReference>
<reference evidence="2" key="1">
    <citation type="submission" date="2023-08" db="EMBL/GenBank/DDBJ databases">
        <title>Black Yeasts Isolated from many extreme environments.</title>
        <authorList>
            <person name="Coleine C."/>
            <person name="Stajich J.E."/>
            <person name="Selbmann L."/>
        </authorList>
    </citation>
    <scope>NUCLEOTIDE SEQUENCE</scope>
    <source>
        <strain evidence="2">CCFEE 5810</strain>
    </source>
</reference>
<feature type="region of interest" description="Disordered" evidence="1">
    <location>
        <begin position="242"/>
        <end position="262"/>
    </location>
</feature>
<dbReference type="Gene3D" id="3.30.160.60">
    <property type="entry name" value="Classic Zinc Finger"/>
    <property type="match status" value="1"/>
</dbReference>
<organism evidence="2 3">
    <name type="scientific">Elasticomyces elasticus</name>
    <dbReference type="NCBI Taxonomy" id="574655"/>
    <lineage>
        <taxon>Eukaryota</taxon>
        <taxon>Fungi</taxon>
        <taxon>Dikarya</taxon>
        <taxon>Ascomycota</taxon>
        <taxon>Pezizomycotina</taxon>
        <taxon>Dothideomycetes</taxon>
        <taxon>Dothideomycetidae</taxon>
        <taxon>Mycosphaerellales</taxon>
        <taxon>Teratosphaeriaceae</taxon>
        <taxon>Elasticomyces</taxon>
    </lineage>
</organism>
<gene>
    <name evidence="2" type="ORF">LTR97_002510</name>
</gene>
<dbReference type="SUPFAM" id="SSF57667">
    <property type="entry name" value="beta-beta-alpha zinc fingers"/>
    <property type="match status" value="1"/>
</dbReference>
<evidence type="ECO:0000313" key="2">
    <source>
        <dbReference type="EMBL" id="KAK5705392.1"/>
    </source>
</evidence>
<evidence type="ECO:0008006" key="4">
    <source>
        <dbReference type="Google" id="ProtNLM"/>
    </source>
</evidence>
<accession>A0AAN7WH80</accession>
<comment type="caution">
    <text evidence="2">The sequence shown here is derived from an EMBL/GenBank/DDBJ whole genome shotgun (WGS) entry which is preliminary data.</text>
</comment>
<evidence type="ECO:0000313" key="3">
    <source>
        <dbReference type="Proteomes" id="UP001310594"/>
    </source>
</evidence>
<name>A0AAN7WH80_9PEZI</name>
<proteinExistence type="predicted"/>
<dbReference type="InterPro" id="IPR036236">
    <property type="entry name" value="Znf_C2H2_sf"/>
</dbReference>